<evidence type="ECO:0000313" key="1">
    <source>
        <dbReference type="EMBL" id="EJP72859.1"/>
    </source>
</evidence>
<dbReference type="AlphaFoldDB" id="J4KSK4"/>
<name>J4KSK4_9GAMM</name>
<protein>
    <submittedName>
        <fullName evidence="1">Uncharacterized protein</fullName>
    </submittedName>
</protein>
<dbReference type="HOGENOM" id="CLU_1884323_0_0_6"/>
<sequence length="135" mass="15784">MEKKESTNNYLNQSQKVLESNLDQSHKDEIFIFNIERCLSSFADEILQSSNLNISEFDKYNFEIKWDILSRNDALKNIIDRDINNIIKSIKALDKNNTEDKNIIISSDPGLKKPEMILNKFKETISLLRNLLEEC</sequence>
<gene>
    <name evidence="1" type="ORF">NT02SARS_0783</name>
</gene>
<dbReference type="Proteomes" id="UP000010116">
    <property type="component" value="Unassembled WGS sequence"/>
</dbReference>
<evidence type="ECO:0000313" key="2">
    <source>
        <dbReference type="Proteomes" id="UP000010116"/>
    </source>
</evidence>
<proteinExistence type="predicted"/>
<dbReference type="EMBL" id="JH611185">
    <property type="protein sequence ID" value="EJP72859.1"/>
    <property type="molecule type" value="Genomic_DNA"/>
</dbReference>
<organism evidence="1 2">
    <name type="scientific">SAR86 cluster bacterium SAR86B</name>
    <dbReference type="NCBI Taxonomy" id="1123867"/>
    <lineage>
        <taxon>Bacteria</taxon>
        <taxon>Pseudomonadati</taxon>
        <taxon>Pseudomonadota</taxon>
        <taxon>Gammaproteobacteria</taxon>
        <taxon>SAR86 cluster</taxon>
    </lineage>
</organism>
<reference evidence="1 2" key="1">
    <citation type="journal article" date="2012" name="ISME J.">
        <title>Genomic insights to SAR86, an abundant and uncultivated marine bacterial lineage.</title>
        <authorList>
            <person name="Dupont C.L."/>
            <person name="Rusch D.B."/>
            <person name="Yooseph S."/>
            <person name="Lombardo M.J."/>
            <person name="Richter R.A."/>
            <person name="Valas R."/>
            <person name="Novotny M."/>
            <person name="Yee-Greenbaum J."/>
            <person name="Selengut J.D."/>
            <person name="Haft D.H."/>
            <person name="Halpern A.L."/>
            <person name="Lasken R.S."/>
            <person name="Nealson K."/>
            <person name="Friedman R."/>
            <person name="Venter J.C."/>
        </authorList>
    </citation>
    <scope>NUCLEOTIDE SEQUENCE [LARGE SCALE GENOMIC DNA]</scope>
</reference>
<accession>J4KSK4</accession>